<comment type="caution">
    <text evidence="2">The sequence shown here is derived from an EMBL/GenBank/DDBJ whole genome shotgun (WGS) entry which is preliminary data.</text>
</comment>
<evidence type="ECO:0000256" key="1">
    <source>
        <dbReference type="SAM" id="MobiDB-lite"/>
    </source>
</evidence>
<reference evidence="2" key="1">
    <citation type="submission" date="2019-04" db="EMBL/GenBank/DDBJ databases">
        <authorList>
            <person name="Alioto T."/>
            <person name="Alioto T."/>
        </authorList>
    </citation>
    <scope>NUCLEOTIDE SEQUENCE [LARGE SCALE GENOMIC DNA]</scope>
</reference>
<feature type="compositionally biased region" description="Basic residues" evidence="1">
    <location>
        <begin position="54"/>
        <end position="63"/>
    </location>
</feature>
<proteinExistence type="predicted"/>
<name>A0A5E4D5H5_MARMO</name>
<protein>
    <submittedName>
        <fullName evidence="2">Uncharacterized protein</fullName>
    </submittedName>
</protein>
<feature type="region of interest" description="Disordered" evidence="1">
    <location>
        <begin position="1"/>
        <end position="63"/>
    </location>
</feature>
<keyword evidence="3" id="KW-1185">Reference proteome</keyword>
<evidence type="ECO:0000313" key="2">
    <source>
        <dbReference type="EMBL" id="VTJ88432.1"/>
    </source>
</evidence>
<sequence length="63" mass="7093">MAVLLMRARHRPVRPSDRGVRQVHTQGGGLLPARRGSGSGRRRQREPSPVPSSRKGRRLRLCE</sequence>
<gene>
    <name evidence="2" type="ORF">MONAX_5E037566</name>
</gene>
<dbReference type="AlphaFoldDB" id="A0A5E4D5H5"/>
<accession>A0A5E4D5H5</accession>
<dbReference type="EMBL" id="CABDUW010002946">
    <property type="protein sequence ID" value="VTJ88432.1"/>
    <property type="molecule type" value="Genomic_DNA"/>
</dbReference>
<evidence type="ECO:0000313" key="3">
    <source>
        <dbReference type="Proteomes" id="UP000335636"/>
    </source>
</evidence>
<organism evidence="2 3">
    <name type="scientific">Marmota monax</name>
    <name type="common">Woodchuck</name>
    <dbReference type="NCBI Taxonomy" id="9995"/>
    <lineage>
        <taxon>Eukaryota</taxon>
        <taxon>Metazoa</taxon>
        <taxon>Chordata</taxon>
        <taxon>Craniata</taxon>
        <taxon>Vertebrata</taxon>
        <taxon>Euteleostomi</taxon>
        <taxon>Mammalia</taxon>
        <taxon>Eutheria</taxon>
        <taxon>Euarchontoglires</taxon>
        <taxon>Glires</taxon>
        <taxon>Rodentia</taxon>
        <taxon>Sciuromorpha</taxon>
        <taxon>Sciuridae</taxon>
        <taxon>Xerinae</taxon>
        <taxon>Marmotini</taxon>
        <taxon>Marmota</taxon>
    </lineage>
</organism>
<dbReference type="Proteomes" id="UP000335636">
    <property type="component" value="Unassembled WGS sequence"/>
</dbReference>